<dbReference type="GO" id="GO:0003700">
    <property type="term" value="F:DNA-binding transcription factor activity"/>
    <property type="evidence" value="ECO:0007669"/>
    <property type="project" value="InterPro"/>
</dbReference>
<organism evidence="5 6">
    <name type="scientific">Tritonibacter horizontis</name>
    <dbReference type="NCBI Taxonomy" id="1768241"/>
    <lineage>
        <taxon>Bacteria</taxon>
        <taxon>Pseudomonadati</taxon>
        <taxon>Pseudomonadota</taxon>
        <taxon>Alphaproteobacteria</taxon>
        <taxon>Rhodobacterales</taxon>
        <taxon>Paracoccaceae</taxon>
        <taxon>Tritonibacter</taxon>
    </lineage>
</organism>
<dbReference type="Pfam" id="PF08220">
    <property type="entry name" value="HTH_DeoR"/>
    <property type="match status" value="1"/>
</dbReference>
<keyword evidence="2" id="KW-0805">Transcription regulation</keyword>
<dbReference type="PANTHER" id="PTHR30363:SF4">
    <property type="entry name" value="GLYCEROL-3-PHOSPHATE REGULON REPRESSOR"/>
    <property type="match status" value="1"/>
</dbReference>
<dbReference type="SUPFAM" id="SSF100950">
    <property type="entry name" value="NagB/RpiA/CoA transferase-like"/>
    <property type="match status" value="1"/>
</dbReference>
<evidence type="ECO:0000313" key="6">
    <source>
        <dbReference type="Proteomes" id="UP000068382"/>
    </source>
</evidence>
<dbReference type="InterPro" id="IPR014036">
    <property type="entry name" value="DeoR-like_C"/>
</dbReference>
<protein>
    <submittedName>
        <fullName evidence="5">Glycerol-3-phosphate regulon repressor</fullName>
    </submittedName>
</protein>
<dbReference type="EMBL" id="LPUY01000138">
    <property type="protein sequence ID" value="KUP90543.1"/>
    <property type="molecule type" value="Genomic_DNA"/>
</dbReference>
<dbReference type="PRINTS" id="PR00037">
    <property type="entry name" value="HTHLACR"/>
</dbReference>
<keyword evidence="3" id="KW-0804">Transcription</keyword>
<comment type="caution">
    <text evidence="5">The sequence shown here is derived from an EMBL/GenBank/DDBJ whole genome shotgun (WGS) entry which is preliminary data.</text>
</comment>
<sequence>MSAEKLNHRGVELLQALERFGGSARSADLAEALDVSGETVRRTIAGLAEAGHVQRVHGGVLLSGQDTGGSDFVARMGQRAREKRAIARRIATEITDGMTVFLDVSTTTSFVAECLTRRSGLTIVTNGVSVGQALSDRNRTSLHLLGGEMSNRDNGTFGTLTETQAARFAYDLAIFGVDAISVSQGYLYHSPPEAALAGVVARGAARIVVGATGEKLHSTAPHKGLLPGQVDMLVCDSTLPPDLATALAAAGTRLVVVDPAPEPQPAT</sequence>
<dbReference type="Pfam" id="PF00455">
    <property type="entry name" value="DeoRC"/>
    <property type="match status" value="1"/>
</dbReference>
<dbReference type="PANTHER" id="PTHR30363">
    <property type="entry name" value="HTH-TYPE TRANSCRIPTIONAL REGULATOR SRLR-RELATED"/>
    <property type="match status" value="1"/>
</dbReference>
<dbReference type="PROSITE" id="PS51000">
    <property type="entry name" value="HTH_DEOR_2"/>
    <property type="match status" value="1"/>
</dbReference>
<dbReference type="Gene3D" id="3.40.50.1360">
    <property type="match status" value="1"/>
</dbReference>
<dbReference type="SMART" id="SM00420">
    <property type="entry name" value="HTH_DEOR"/>
    <property type="match status" value="1"/>
</dbReference>
<feature type="domain" description="HTH deoR-type" evidence="4">
    <location>
        <begin position="7"/>
        <end position="62"/>
    </location>
</feature>
<gene>
    <name evidence="5" type="primary">glpR_4</name>
    <name evidence="5" type="ORF">TRIHO_44080</name>
</gene>
<evidence type="ECO:0000259" key="4">
    <source>
        <dbReference type="PROSITE" id="PS51000"/>
    </source>
</evidence>
<dbReference type="PATRIC" id="fig|1768241.3.peg.4605"/>
<dbReference type="Gene3D" id="1.10.10.10">
    <property type="entry name" value="Winged helix-like DNA-binding domain superfamily/Winged helix DNA-binding domain"/>
    <property type="match status" value="1"/>
</dbReference>
<dbReference type="InterPro" id="IPR036390">
    <property type="entry name" value="WH_DNA-bd_sf"/>
</dbReference>
<dbReference type="RefSeq" id="WP_082705279.1">
    <property type="nucleotide sequence ID" value="NZ_LPUY01000138.1"/>
</dbReference>
<dbReference type="SUPFAM" id="SSF46785">
    <property type="entry name" value="Winged helix' DNA-binding domain"/>
    <property type="match status" value="1"/>
</dbReference>
<dbReference type="AlphaFoldDB" id="A0A132BQ60"/>
<name>A0A132BQ60_9RHOB</name>
<keyword evidence="1" id="KW-0678">Repressor</keyword>
<dbReference type="SMART" id="SM01134">
    <property type="entry name" value="DeoRC"/>
    <property type="match status" value="1"/>
</dbReference>
<dbReference type="OrthoDB" id="7688673at2"/>
<accession>A0A132BQ60</accession>
<evidence type="ECO:0000313" key="5">
    <source>
        <dbReference type="EMBL" id="KUP90543.1"/>
    </source>
</evidence>
<dbReference type="InterPro" id="IPR037171">
    <property type="entry name" value="NagB/RpiA_transferase-like"/>
</dbReference>
<dbReference type="InterPro" id="IPR001034">
    <property type="entry name" value="DeoR_HTH"/>
</dbReference>
<dbReference type="InterPro" id="IPR036388">
    <property type="entry name" value="WH-like_DNA-bd_sf"/>
</dbReference>
<keyword evidence="6" id="KW-1185">Reference proteome</keyword>
<dbReference type="Proteomes" id="UP000068382">
    <property type="component" value="Unassembled WGS sequence"/>
</dbReference>
<evidence type="ECO:0000256" key="1">
    <source>
        <dbReference type="ARBA" id="ARBA00022491"/>
    </source>
</evidence>
<dbReference type="InterPro" id="IPR050313">
    <property type="entry name" value="Carb_Metab_HTH_regulators"/>
</dbReference>
<evidence type="ECO:0000256" key="2">
    <source>
        <dbReference type="ARBA" id="ARBA00023015"/>
    </source>
</evidence>
<reference evidence="5 6" key="1">
    <citation type="submission" date="2015-12" db="EMBL/GenBank/DDBJ databases">
        <title>Genome sequence of the marine Rhodobacteraceae strain O3.65, Candidatus Tritonibacter horizontis.</title>
        <authorList>
            <person name="Poehlein A."/>
            <person name="Giebel H.A."/>
            <person name="Voget S."/>
            <person name="Brinkhoff T."/>
        </authorList>
    </citation>
    <scope>NUCLEOTIDE SEQUENCE [LARGE SCALE GENOMIC DNA]</scope>
    <source>
        <strain evidence="5 6">O3.65</strain>
    </source>
</reference>
<proteinExistence type="predicted"/>
<evidence type="ECO:0000256" key="3">
    <source>
        <dbReference type="ARBA" id="ARBA00023163"/>
    </source>
</evidence>